<keyword evidence="5" id="KW-1185">Reference proteome</keyword>
<dbReference type="GO" id="GO:0016829">
    <property type="term" value="F:lyase activity"/>
    <property type="evidence" value="ECO:0007669"/>
    <property type="project" value="InterPro"/>
</dbReference>
<evidence type="ECO:0000259" key="3">
    <source>
        <dbReference type="Pfam" id="PF03972"/>
    </source>
</evidence>
<dbReference type="InterPro" id="IPR005656">
    <property type="entry name" value="MmgE_PrpD"/>
</dbReference>
<organism evidence="4 5">
    <name type="scientific">Allosediminivita pacifica</name>
    <dbReference type="NCBI Taxonomy" id="1267769"/>
    <lineage>
        <taxon>Bacteria</taxon>
        <taxon>Pseudomonadati</taxon>
        <taxon>Pseudomonadota</taxon>
        <taxon>Alphaproteobacteria</taxon>
        <taxon>Rhodobacterales</taxon>
        <taxon>Paracoccaceae</taxon>
        <taxon>Allosediminivita</taxon>
    </lineage>
</organism>
<evidence type="ECO:0000256" key="2">
    <source>
        <dbReference type="SAM" id="Phobius"/>
    </source>
</evidence>
<dbReference type="Pfam" id="PF03972">
    <property type="entry name" value="MmgE_PrpD_N"/>
    <property type="match status" value="1"/>
</dbReference>
<dbReference type="RefSeq" id="WP_158274115.1">
    <property type="nucleotide sequence ID" value="NZ_BMEZ01000035.1"/>
</dbReference>
<dbReference type="PANTHER" id="PTHR16943:SF8">
    <property type="entry name" value="2-METHYLCITRATE DEHYDRATASE"/>
    <property type="match status" value="1"/>
</dbReference>
<dbReference type="Proteomes" id="UP000244069">
    <property type="component" value="Unassembled WGS sequence"/>
</dbReference>
<dbReference type="EMBL" id="QBKN01000036">
    <property type="protein sequence ID" value="PTX39790.1"/>
    <property type="molecule type" value="Genomic_DNA"/>
</dbReference>
<keyword evidence="2" id="KW-0472">Membrane</keyword>
<comment type="similarity">
    <text evidence="1">Belongs to the PrpD family.</text>
</comment>
<gene>
    <name evidence="4" type="ORF">C8N44_13633</name>
</gene>
<dbReference type="Gene3D" id="1.10.4100.10">
    <property type="entry name" value="2-methylcitrate dehydratase PrpD"/>
    <property type="match status" value="1"/>
</dbReference>
<dbReference type="AlphaFoldDB" id="A0A2T6A7I7"/>
<dbReference type="InterPro" id="IPR045336">
    <property type="entry name" value="MmgE_PrpD_N"/>
</dbReference>
<evidence type="ECO:0000313" key="4">
    <source>
        <dbReference type="EMBL" id="PTX39790.1"/>
    </source>
</evidence>
<name>A0A2T6A7I7_9RHOB</name>
<dbReference type="InterPro" id="IPR042183">
    <property type="entry name" value="MmgE/PrpD_sf_1"/>
</dbReference>
<dbReference type="InterPro" id="IPR036148">
    <property type="entry name" value="MmgE/PrpD_sf"/>
</dbReference>
<dbReference type="SUPFAM" id="SSF103378">
    <property type="entry name" value="2-methylcitrate dehydratase PrpD"/>
    <property type="match status" value="1"/>
</dbReference>
<dbReference type="PANTHER" id="PTHR16943">
    <property type="entry name" value="2-METHYLCITRATE DEHYDRATASE-RELATED"/>
    <property type="match status" value="1"/>
</dbReference>
<protein>
    <submittedName>
        <fullName evidence="4">2-methylcitrate dehydratase PrpD</fullName>
    </submittedName>
</protein>
<evidence type="ECO:0000313" key="5">
    <source>
        <dbReference type="Proteomes" id="UP000244069"/>
    </source>
</evidence>
<comment type="caution">
    <text evidence="4">The sequence shown here is derived from an EMBL/GenBank/DDBJ whole genome shotgun (WGS) entry which is preliminary data.</text>
</comment>
<keyword evidence="2" id="KW-1133">Transmembrane helix</keyword>
<dbReference type="InterPro" id="IPR042188">
    <property type="entry name" value="MmgE/PrpD_sf_2"/>
</dbReference>
<sequence>MSERYDEIGPALARFALGAAPVGAFHVATFMNWYAVTLAGARRAPVETMCRALAAEGAQGACRPLGRDERLPASAAVGLDCLSSATLAYDDIHFATTLHPAGPVAAAICGVARLRPVTGAQALQALRVGMEIECRLSAAMFNCGTGAATGWYPTGMAGGFGAAAAAGRLLELDAAGVETALALAASRASGTRGSHGAMTAYWPPALAAEAGFAAALMAQAGFTAGMGALSGPNGLLRQIAPTPDLDALLGGLGTQHRSEETAPKIYPYGFIAYAPIDCATRAAEGGEMASAVLTVSPTCAGLGGQGLPSNMFEAQVALRLIVARTLADPASALRPVPEDFAVSTEDAERAARVDLREDPALANDRARLQVTYANGGEALFRCDAAPGSVGNPLPAGAVAEKAHRLLSATCGAEEAGRLMDLLQALPELTDLSEVLPQ</sequence>
<accession>A0A2T6A7I7</accession>
<dbReference type="OrthoDB" id="9795089at2"/>
<feature type="domain" description="MmgE/PrpD N-terminal" evidence="3">
    <location>
        <begin position="29"/>
        <end position="245"/>
    </location>
</feature>
<dbReference type="Gene3D" id="3.30.1330.120">
    <property type="entry name" value="2-methylcitrate dehydratase PrpD"/>
    <property type="match status" value="1"/>
</dbReference>
<reference evidence="4 5" key="1">
    <citation type="submission" date="2018-04" db="EMBL/GenBank/DDBJ databases">
        <title>Genomic Encyclopedia of Archaeal and Bacterial Type Strains, Phase II (KMG-II): from individual species to whole genera.</title>
        <authorList>
            <person name="Goeker M."/>
        </authorList>
    </citation>
    <scope>NUCLEOTIDE SEQUENCE [LARGE SCALE GENOMIC DNA]</scope>
    <source>
        <strain evidence="4 5">DSM 29329</strain>
    </source>
</reference>
<keyword evidence="2" id="KW-0812">Transmembrane</keyword>
<proteinExistence type="inferred from homology"/>
<feature type="transmembrane region" description="Helical" evidence="2">
    <location>
        <begin position="12"/>
        <end position="35"/>
    </location>
</feature>
<evidence type="ECO:0000256" key="1">
    <source>
        <dbReference type="ARBA" id="ARBA00006174"/>
    </source>
</evidence>